<keyword evidence="1" id="KW-0175">Coiled coil</keyword>
<protein>
    <submittedName>
        <fullName evidence="3">YacP-like NYN domain-containing protein</fullName>
    </submittedName>
</protein>
<dbReference type="PANTHER" id="PTHR34547:SF1">
    <property type="entry name" value="YACP-LIKE NYN DOMAIN PROTEIN"/>
    <property type="match status" value="1"/>
</dbReference>
<reference evidence="3 4" key="1">
    <citation type="submission" date="2016-10" db="EMBL/GenBank/DDBJ databases">
        <authorList>
            <person name="de Groot N.N."/>
        </authorList>
    </citation>
    <scope>NUCLEOTIDE SEQUENCE [LARGE SCALE GENOMIC DNA]</scope>
    <source>
        <strain evidence="4">P4-7,KCTC 19426,CECT 7604</strain>
    </source>
</reference>
<keyword evidence="4" id="KW-1185">Reference proteome</keyword>
<sequence length="442" mass="47528">MTQTPSRSADPDEPHVSPSTTPDGLSVADLPAPVRSVVVRWAADTLGQLLPAQTPNQLLRVARFTPAKRARLGAPALAGAIDSDAGFRAAVAERARSSRSSADERQDPAEAAAAAFLLRLPDEERLLAGIPREPEVADETVELRRTVRRLRRELERTAAERDQAKAQILARPEGSEEADKLRRRLREQGTRLRQAELAATETTERVESELGSLRAENIRLAAEVRNWQDRARSATERADRAQETLGRLREQTGQHKATADRRLDLLLSTVEGAVSGLRREWDLIGGGSDPADLVAGRLPGAVTAPESTAEPARLASWLALPAAHLIVDGYNVTKTGYPDLTLAQQRDRLVRQLAALSARTAAEVTIVFDGAAVAVPAPPGRGIRVLFSPPGVIADDVIRDLVAAEPLGRVVVVVSSDREVADGVRRRGARTAASTVLLALLA</sequence>
<feature type="coiled-coil region" evidence="1">
    <location>
        <begin position="140"/>
        <end position="198"/>
    </location>
</feature>
<dbReference type="STRING" id="1090615.SAMN04515671_3362"/>
<dbReference type="AlphaFoldDB" id="A0A1H0R228"/>
<gene>
    <name evidence="3" type="ORF">SAMN04515671_3362</name>
</gene>
<dbReference type="InterPro" id="IPR010298">
    <property type="entry name" value="YacP-like"/>
</dbReference>
<name>A0A1H0R228_9ACTN</name>
<dbReference type="EMBL" id="LT629710">
    <property type="protein sequence ID" value="SDP23591.1"/>
    <property type="molecule type" value="Genomic_DNA"/>
</dbReference>
<dbReference type="Pfam" id="PF05991">
    <property type="entry name" value="NYN_YacP"/>
    <property type="match status" value="1"/>
</dbReference>
<organism evidence="3 4">
    <name type="scientific">Nakamurella panacisegetis</name>
    <dbReference type="NCBI Taxonomy" id="1090615"/>
    <lineage>
        <taxon>Bacteria</taxon>
        <taxon>Bacillati</taxon>
        <taxon>Actinomycetota</taxon>
        <taxon>Actinomycetes</taxon>
        <taxon>Nakamurellales</taxon>
        <taxon>Nakamurellaceae</taxon>
        <taxon>Nakamurella</taxon>
    </lineage>
</organism>
<accession>A0A1H0R228</accession>
<feature type="coiled-coil region" evidence="1">
    <location>
        <begin position="224"/>
        <end position="251"/>
    </location>
</feature>
<dbReference type="OrthoDB" id="5145920at2"/>
<evidence type="ECO:0000256" key="2">
    <source>
        <dbReference type="SAM" id="MobiDB-lite"/>
    </source>
</evidence>
<dbReference type="Proteomes" id="UP000198741">
    <property type="component" value="Chromosome I"/>
</dbReference>
<evidence type="ECO:0000313" key="3">
    <source>
        <dbReference type="EMBL" id="SDP23591.1"/>
    </source>
</evidence>
<proteinExistence type="predicted"/>
<dbReference type="RefSeq" id="WP_090477786.1">
    <property type="nucleotide sequence ID" value="NZ_LT629710.1"/>
</dbReference>
<feature type="region of interest" description="Disordered" evidence="2">
    <location>
        <begin position="1"/>
        <end position="29"/>
    </location>
</feature>
<evidence type="ECO:0000256" key="1">
    <source>
        <dbReference type="SAM" id="Coils"/>
    </source>
</evidence>
<dbReference type="PANTHER" id="PTHR34547">
    <property type="entry name" value="YACP-LIKE NYN DOMAIN PROTEIN"/>
    <property type="match status" value="1"/>
</dbReference>
<evidence type="ECO:0000313" key="4">
    <source>
        <dbReference type="Proteomes" id="UP000198741"/>
    </source>
</evidence>